<evidence type="ECO:0000313" key="1">
    <source>
        <dbReference type="EMBL" id="MXU92593.1"/>
    </source>
</evidence>
<name>A0A6B0US85_IXORI</name>
<protein>
    <submittedName>
        <fullName evidence="1">Uncharacterized protein</fullName>
    </submittedName>
</protein>
<organism evidence="1">
    <name type="scientific">Ixodes ricinus</name>
    <name type="common">Common tick</name>
    <name type="synonym">Acarus ricinus</name>
    <dbReference type="NCBI Taxonomy" id="34613"/>
    <lineage>
        <taxon>Eukaryota</taxon>
        <taxon>Metazoa</taxon>
        <taxon>Ecdysozoa</taxon>
        <taxon>Arthropoda</taxon>
        <taxon>Chelicerata</taxon>
        <taxon>Arachnida</taxon>
        <taxon>Acari</taxon>
        <taxon>Parasitiformes</taxon>
        <taxon>Ixodida</taxon>
        <taxon>Ixodoidea</taxon>
        <taxon>Ixodidae</taxon>
        <taxon>Ixodinae</taxon>
        <taxon>Ixodes</taxon>
    </lineage>
</organism>
<dbReference type="EMBL" id="GIFC01010510">
    <property type="protein sequence ID" value="MXU92593.1"/>
    <property type="molecule type" value="Transcribed_RNA"/>
</dbReference>
<reference evidence="1" key="1">
    <citation type="submission" date="2019-12" db="EMBL/GenBank/DDBJ databases">
        <title>An insight into the sialome of adult female Ixodes ricinus ticks feeding for 6 days.</title>
        <authorList>
            <person name="Perner J."/>
            <person name="Ribeiro J.M.C."/>
        </authorList>
    </citation>
    <scope>NUCLEOTIDE SEQUENCE</scope>
    <source>
        <strain evidence="1">Semi-engorged</strain>
        <tissue evidence="1">Salivary glands</tissue>
    </source>
</reference>
<dbReference type="AlphaFoldDB" id="A0A6B0US85"/>
<proteinExistence type="predicted"/>
<sequence>MASVDTFLRIVFFFFFFSFKRESHLLPMSYKVLLEGLHGGLLRWWQRRFDCTILLSHAYMLTPFWSLHSLRTWLKPSQSEMSCWFWAHSRNCFSSYWQAPLSCCCGCCCCCTGAGATAATSPPPPTPPVRAWPIV</sequence>
<accession>A0A6B0US85</accession>